<reference evidence="1 2" key="1">
    <citation type="submission" date="2019-03" db="EMBL/GenBank/DDBJ databases">
        <authorList>
            <person name="Jensen L."/>
            <person name="Storgaard J."/>
            <person name="Sulaj E."/>
            <person name="Schramm A."/>
            <person name="Marshall I.P.G."/>
        </authorList>
    </citation>
    <scope>NUCLEOTIDE SEQUENCE [LARGE SCALE GENOMIC DNA]</scope>
    <source>
        <strain evidence="1 2">2017H2G3</strain>
    </source>
</reference>
<keyword evidence="2" id="KW-1185">Reference proteome</keyword>
<accession>A0A4R1AX36</accession>
<evidence type="ECO:0000313" key="2">
    <source>
        <dbReference type="Proteomes" id="UP000293846"/>
    </source>
</evidence>
<sequence length="81" mass="9227">MGTIFKNEKQIIEEQMWSIVLRETCVEDDAGCDWFTIGNNTFIGSVEWHVSSNEEVSDLVNAINALNGHFDLINAHDKETR</sequence>
<organism evidence="1 2">
    <name type="scientific">Cytobacillus praedii</name>
    <dbReference type="NCBI Taxonomy" id="1742358"/>
    <lineage>
        <taxon>Bacteria</taxon>
        <taxon>Bacillati</taxon>
        <taxon>Bacillota</taxon>
        <taxon>Bacilli</taxon>
        <taxon>Bacillales</taxon>
        <taxon>Bacillaceae</taxon>
        <taxon>Cytobacillus</taxon>
    </lineage>
</organism>
<evidence type="ECO:0000313" key="1">
    <source>
        <dbReference type="EMBL" id="TCJ05060.1"/>
    </source>
</evidence>
<protein>
    <submittedName>
        <fullName evidence="1">Uncharacterized protein</fullName>
    </submittedName>
</protein>
<name>A0A4R1AX36_9BACI</name>
<dbReference type="RefSeq" id="WP_131236540.1">
    <property type="nucleotide sequence ID" value="NZ_SJTH01000006.1"/>
</dbReference>
<dbReference type="AlphaFoldDB" id="A0A4R1AX36"/>
<dbReference type="Proteomes" id="UP000293846">
    <property type="component" value="Unassembled WGS sequence"/>
</dbReference>
<gene>
    <name evidence="1" type="ORF">E0Y62_07545</name>
</gene>
<dbReference type="EMBL" id="SJTH01000006">
    <property type="protein sequence ID" value="TCJ05060.1"/>
    <property type="molecule type" value="Genomic_DNA"/>
</dbReference>
<comment type="caution">
    <text evidence="1">The sequence shown here is derived from an EMBL/GenBank/DDBJ whole genome shotgun (WGS) entry which is preliminary data.</text>
</comment>
<proteinExistence type="predicted"/>